<keyword evidence="1" id="KW-0812">Transmembrane</keyword>
<name>A0ABS3CWQ0_9ALTE</name>
<accession>A0ABS3CWQ0</accession>
<proteinExistence type="predicted"/>
<protein>
    <recommendedName>
        <fullName evidence="4">Transmembrane protein</fullName>
    </recommendedName>
</protein>
<evidence type="ECO:0000313" key="3">
    <source>
        <dbReference type="Proteomes" id="UP000663992"/>
    </source>
</evidence>
<organism evidence="2 3">
    <name type="scientific">Bowmanella yangjiangensis</name>
    <dbReference type="NCBI Taxonomy" id="2811230"/>
    <lineage>
        <taxon>Bacteria</taxon>
        <taxon>Pseudomonadati</taxon>
        <taxon>Pseudomonadota</taxon>
        <taxon>Gammaproteobacteria</taxon>
        <taxon>Alteromonadales</taxon>
        <taxon>Alteromonadaceae</taxon>
        <taxon>Bowmanella</taxon>
    </lineage>
</organism>
<feature type="transmembrane region" description="Helical" evidence="1">
    <location>
        <begin position="139"/>
        <end position="162"/>
    </location>
</feature>
<feature type="transmembrane region" description="Helical" evidence="1">
    <location>
        <begin position="169"/>
        <end position="193"/>
    </location>
</feature>
<evidence type="ECO:0000313" key="2">
    <source>
        <dbReference type="EMBL" id="MBN7820750.1"/>
    </source>
</evidence>
<evidence type="ECO:0008006" key="4">
    <source>
        <dbReference type="Google" id="ProtNLM"/>
    </source>
</evidence>
<comment type="caution">
    <text evidence="2">The sequence shown here is derived from an EMBL/GenBank/DDBJ whole genome shotgun (WGS) entry which is preliminary data.</text>
</comment>
<evidence type="ECO:0000256" key="1">
    <source>
        <dbReference type="SAM" id="Phobius"/>
    </source>
</evidence>
<feature type="transmembrane region" description="Helical" evidence="1">
    <location>
        <begin position="205"/>
        <end position="224"/>
    </location>
</feature>
<keyword evidence="1" id="KW-1133">Transmembrane helix</keyword>
<feature type="transmembrane region" description="Helical" evidence="1">
    <location>
        <begin position="68"/>
        <end position="94"/>
    </location>
</feature>
<dbReference type="RefSeq" id="WP_206594583.1">
    <property type="nucleotide sequence ID" value="NZ_JAFKCS010000012.1"/>
</dbReference>
<dbReference type="Proteomes" id="UP000663992">
    <property type="component" value="Unassembled WGS sequence"/>
</dbReference>
<keyword evidence="3" id="KW-1185">Reference proteome</keyword>
<sequence>MAELSHNCKPPRLAEGLLALLIGRSDEMLGDLSEEFLWRAAKDPRAAHYWYWQQVLRSLPYAVEHSILLARLSCLVVCACLILVPVLIAFVAWLSNFDVFPAGVEQGMQRLVSGQIAGLLTESAIWGQFPEALRRTEDLWFLMHPPALIWSLLSVAAAYLYYRRKASSTVGFALMALMLVFMPYVVGKLYIFWHAPPAKQVGPLLAFMLLHICYSVPPLAYMAVKRLRHSARYRHG</sequence>
<dbReference type="EMBL" id="JAFKCS010000012">
    <property type="protein sequence ID" value="MBN7820750.1"/>
    <property type="molecule type" value="Genomic_DNA"/>
</dbReference>
<gene>
    <name evidence="2" type="ORF">J0A65_12800</name>
</gene>
<reference evidence="2 3" key="1">
    <citation type="submission" date="2021-03" db="EMBL/GenBank/DDBJ databases">
        <title>novel species isolated from a fishpond in China.</title>
        <authorList>
            <person name="Lu H."/>
            <person name="Cai Z."/>
        </authorList>
    </citation>
    <scope>NUCLEOTIDE SEQUENCE [LARGE SCALE GENOMIC DNA]</scope>
    <source>
        <strain evidence="2 3">Y57</strain>
    </source>
</reference>
<keyword evidence="1" id="KW-0472">Membrane</keyword>